<dbReference type="AlphaFoldDB" id="A0A7G9YHY8"/>
<protein>
    <submittedName>
        <fullName evidence="2">Uncharacterized protein</fullName>
    </submittedName>
</protein>
<organism evidence="2">
    <name type="scientific">Candidatus Methanogaster sp. ANME-2c ERB4</name>
    <dbReference type="NCBI Taxonomy" id="2759911"/>
    <lineage>
        <taxon>Archaea</taxon>
        <taxon>Methanobacteriati</taxon>
        <taxon>Methanobacteriota</taxon>
        <taxon>Stenosarchaea group</taxon>
        <taxon>Methanomicrobia</taxon>
        <taxon>Methanosarcinales</taxon>
        <taxon>ANME-2 cluster</taxon>
        <taxon>Candidatus Methanogasteraceae</taxon>
        <taxon>Candidatus Methanogaster</taxon>
    </lineage>
</organism>
<reference evidence="2" key="1">
    <citation type="submission" date="2020-06" db="EMBL/GenBank/DDBJ databases">
        <title>Unique genomic features of the anaerobic methanotrophic archaea.</title>
        <authorList>
            <person name="Chadwick G.L."/>
            <person name="Skennerton C.T."/>
            <person name="Laso-Perez R."/>
            <person name="Leu A.O."/>
            <person name="Speth D.R."/>
            <person name="Yu H."/>
            <person name="Morgan-Lang C."/>
            <person name="Hatzenpichler R."/>
            <person name="Goudeau D."/>
            <person name="Malmstrom R."/>
            <person name="Brazelton W.J."/>
            <person name="Woyke T."/>
            <person name="Hallam S.J."/>
            <person name="Tyson G.W."/>
            <person name="Wegener G."/>
            <person name="Boetius A."/>
            <person name="Orphan V."/>
        </authorList>
    </citation>
    <scope>NUCLEOTIDE SEQUENCE</scope>
</reference>
<keyword evidence="1" id="KW-0472">Membrane</keyword>
<proteinExistence type="predicted"/>
<dbReference type="EMBL" id="MT631268">
    <property type="protein sequence ID" value="QNO47622.1"/>
    <property type="molecule type" value="Genomic_DNA"/>
</dbReference>
<keyword evidence="1" id="KW-0812">Transmembrane</keyword>
<gene>
    <name evidence="2" type="ORF">PGBELJNO_00020</name>
</gene>
<keyword evidence="1" id="KW-1133">Transmembrane helix</keyword>
<evidence type="ECO:0000313" key="2">
    <source>
        <dbReference type="EMBL" id="QNO47622.1"/>
    </source>
</evidence>
<feature type="transmembrane region" description="Helical" evidence="1">
    <location>
        <begin position="20"/>
        <end position="38"/>
    </location>
</feature>
<evidence type="ECO:0000256" key="1">
    <source>
        <dbReference type="SAM" id="Phobius"/>
    </source>
</evidence>
<name>A0A7G9YHY8_9EURY</name>
<sequence>MDVIHTRGLIDGAATIAERTIMWVIIILCLIIKGYDFLTSL</sequence>
<accession>A0A7G9YHY8</accession>